<feature type="domain" description="Glycosyltransferase subfamily 4-like N-terminal" evidence="2">
    <location>
        <begin position="16"/>
        <end position="166"/>
    </location>
</feature>
<dbReference type="AlphaFoldDB" id="A0A381J5X7"/>
<keyword evidence="3" id="KW-0328">Glycosyltransferase</keyword>
<dbReference type="RefSeq" id="WP_115640205.1">
    <property type="nucleotide sequence ID" value="NZ_UFWZ01000001.1"/>
</dbReference>
<dbReference type="Gene3D" id="3.40.50.2000">
    <property type="entry name" value="Glycogen Phosphorylase B"/>
    <property type="match status" value="2"/>
</dbReference>
<proteinExistence type="predicted"/>
<dbReference type="OrthoDB" id="3199616at2"/>
<keyword evidence="4" id="KW-1185">Reference proteome</keyword>
<dbReference type="Pfam" id="PF00534">
    <property type="entry name" value="Glycos_transf_1"/>
    <property type="match status" value="1"/>
</dbReference>
<dbReference type="Pfam" id="PF13439">
    <property type="entry name" value="Glyco_transf_4"/>
    <property type="match status" value="1"/>
</dbReference>
<name>A0A381J5X7_9CLOT</name>
<reference evidence="3 4" key="1">
    <citation type="submission" date="2018-06" db="EMBL/GenBank/DDBJ databases">
        <authorList>
            <consortium name="Pathogen Informatics"/>
            <person name="Doyle S."/>
        </authorList>
    </citation>
    <scope>NUCLEOTIDE SEQUENCE [LARGE SCALE GENOMIC DNA]</scope>
    <source>
        <strain evidence="3 4">NCTC9836</strain>
    </source>
</reference>
<dbReference type="SUPFAM" id="SSF53756">
    <property type="entry name" value="UDP-Glycosyltransferase/glycogen phosphorylase"/>
    <property type="match status" value="1"/>
</dbReference>
<evidence type="ECO:0000313" key="3">
    <source>
        <dbReference type="EMBL" id="SUY45611.1"/>
    </source>
</evidence>
<dbReference type="CDD" id="cd03811">
    <property type="entry name" value="GT4_GT28_WabH-like"/>
    <property type="match status" value="1"/>
</dbReference>
<evidence type="ECO:0000259" key="2">
    <source>
        <dbReference type="Pfam" id="PF13439"/>
    </source>
</evidence>
<dbReference type="Proteomes" id="UP000254664">
    <property type="component" value="Unassembled WGS sequence"/>
</dbReference>
<organism evidence="3 4">
    <name type="scientific">Clostridium putrefaciens</name>
    <dbReference type="NCBI Taxonomy" id="99675"/>
    <lineage>
        <taxon>Bacteria</taxon>
        <taxon>Bacillati</taxon>
        <taxon>Bacillota</taxon>
        <taxon>Clostridia</taxon>
        <taxon>Eubacteriales</taxon>
        <taxon>Clostridiaceae</taxon>
        <taxon>Clostridium</taxon>
    </lineage>
</organism>
<dbReference type="EC" id="2.4.1.-" evidence="3"/>
<evidence type="ECO:0000313" key="4">
    <source>
        <dbReference type="Proteomes" id="UP000254664"/>
    </source>
</evidence>
<sequence>MEKLKVMHVVTTDKLSGAEKVVLDIESNLDKERFSPFALCKGGDLKCLYENAGIKTYVADLSSLNPREIRKFKAYLKESSIDILHAHDVKASIAAKIASRGLEIPVISHMHSSYPWLEGMSPLKYIDAFYRDSYKLSIACSDMVKEHYIKYNNKISKDKIKVLNNSFNFNELKDKSIIPKEEMRHKLNIKNDTYVFGFLGRLLDIKGVDLLINSFNKICKEIPESMLVIVGDGPERERLEAMVKDYGLEKKVLLEGYQKDVYSYLNMFDTFILPSKLEGLPMAVLEAMAMKIPVISTPVAGVKNLIQDNFNGIILKVRDEKSLYEAMTKIYYLKDERNIMVENAYKHLFENYNIDIYINNLQDIYENIV</sequence>
<dbReference type="PANTHER" id="PTHR12526:SF630">
    <property type="entry name" value="GLYCOSYLTRANSFERASE"/>
    <property type="match status" value="1"/>
</dbReference>
<dbReference type="GO" id="GO:0016757">
    <property type="term" value="F:glycosyltransferase activity"/>
    <property type="evidence" value="ECO:0007669"/>
    <property type="project" value="UniProtKB-KW"/>
</dbReference>
<keyword evidence="3" id="KW-0808">Transferase</keyword>
<dbReference type="EMBL" id="UFWZ01000001">
    <property type="protein sequence ID" value="SUY45611.1"/>
    <property type="molecule type" value="Genomic_DNA"/>
</dbReference>
<gene>
    <name evidence="3" type="primary">mgtA_1</name>
    <name evidence="3" type="ORF">NCTC9836_00364</name>
</gene>
<evidence type="ECO:0000259" key="1">
    <source>
        <dbReference type="Pfam" id="PF00534"/>
    </source>
</evidence>
<dbReference type="InterPro" id="IPR028098">
    <property type="entry name" value="Glyco_trans_4-like_N"/>
</dbReference>
<feature type="domain" description="Glycosyl transferase family 1" evidence="1">
    <location>
        <begin position="180"/>
        <end position="347"/>
    </location>
</feature>
<dbReference type="PANTHER" id="PTHR12526">
    <property type="entry name" value="GLYCOSYLTRANSFERASE"/>
    <property type="match status" value="1"/>
</dbReference>
<accession>A0A381J5X7</accession>
<dbReference type="InterPro" id="IPR001296">
    <property type="entry name" value="Glyco_trans_1"/>
</dbReference>
<protein>
    <submittedName>
        <fullName evidence="3">Capsular polysaccharide biosynthesis protein</fullName>
        <ecNumber evidence="3">2.4.1.-</ecNumber>
    </submittedName>
</protein>